<name>A0A561BT94_9ACTN</name>
<sequence length="357" mass="39081">MDFGDAFVQALEVAVTPTAADVSIARGVILSALESPEPQLLTTFEDAWLEAQGTRRPAERSQYFAAASAAPWRRFEDPEPADPHLMQFRGRHAVRRAVAQLTAVGVLARGEGNQYDLQPERLSITYAGGGDSAPLFVHSPFIADASSTPRFLLVTPEDAGAAEALLPVDEMLADLKGILGAQGEQLVRESRKSLQRGLYLSSSSLLAAASEAAWFNLARSIPESGEKLHRLTTEGRDIAEVIRLTEPHLLTLKRSRTLVTEIHQPRPPLSRHPQLRAPPSRGTRRRPRGMAQRNRCHPVDYRGPALLHQDGSREALPHHHCLIRAGAPAQRRSHAYGAQLLGCTISMAPWKGCRSRG</sequence>
<proteinExistence type="predicted"/>
<dbReference type="AlphaFoldDB" id="A0A561BT94"/>
<dbReference type="Proteomes" id="UP000318380">
    <property type="component" value="Unassembled WGS sequence"/>
</dbReference>
<accession>A0A561BT94</accession>
<evidence type="ECO:0000313" key="2">
    <source>
        <dbReference type="EMBL" id="TWD82086.1"/>
    </source>
</evidence>
<reference evidence="2 3" key="1">
    <citation type="submission" date="2019-06" db="EMBL/GenBank/DDBJ databases">
        <title>Sequencing the genomes of 1000 actinobacteria strains.</title>
        <authorList>
            <person name="Klenk H.-P."/>
        </authorList>
    </citation>
    <scope>NUCLEOTIDE SEQUENCE [LARGE SCALE GENOMIC DNA]</scope>
    <source>
        <strain evidence="2 3">DSM 24683</strain>
    </source>
</reference>
<gene>
    <name evidence="2" type="ORF">FB561_3212</name>
</gene>
<dbReference type="EMBL" id="VIVK01000001">
    <property type="protein sequence ID" value="TWD82086.1"/>
    <property type="molecule type" value="Genomic_DNA"/>
</dbReference>
<evidence type="ECO:0000313" key="3">
    <source>
        <dbReference type="Proteomes" id="UP000318380"/>
    </source>
</evidence>
<keyword evidence="3" id="KW-1185">Reference proteome</keyword>
<protein>
    <submittedName>
        <fullName evidence="2">Uncharacterized protein</fullName>
    </submittedName>
</protein>
<organism evidence="2 3">
    <name type="scientific">Kribbella amoyensis</name>
    <dbReference type="NCBI Taxonomy" id="996641"/>
    <lineage>
        <taxon>Bacteria</taxon>
        <taxon>Bacillati</taxon>
        <taxon>Actinomycetota</taxon>
        <taxon>Actinomycetes</taxon>
        <taxon>Propionibacteriales</taxon>
        <taxon>Kribbellaceae</taxon>
        <taxon>Kribbella</taxon>
    </lineage>
</organism>
<comment type="caution">
    <text evidence="2">The sequence shown here is derived from an EMBL/GenBank/DDBJ whole genome shotgun (WGS) entry which is preliminary data.</text>
</comment>
<evidence type="ECO:0000256" key="1">
    <source>
        <dbReference type="SAM" id="MobiDB-lite"/>
    </source>
</evidence>
<feature type="region of interest" description="Disordered" evidence="1">
    <location>
        <begin position="264"/>
        <end position="304"/>
    </location>
</feature>